<evidence type="ECO:0000259" key="2">
    <source>
        <dbReference type="SMART" id="SM00327"/>
    </source>
</evidence>
<dbReference type="InterPro" id="IPR008912">
    <property type="entry name" value="Uncharacterised_CoxE"/>
</dbReference>
<dbReference type="InterPro" id="IPR043737">
    <property type="entry name" value="DUF5682"/>
</dbReference>
<gene>
    <name evidence="3" type="ORF">YH66_13450</name>
</gene>
<name>A0A0F6WRF6_9CORY</name>
<keyword evidence="4" id="KW-1185">Reference proteome</keyword>
<evidence type="ECO:0000313" key="3">
    <source>
        <dbReference type="EMBL" id="AKF28451.1"/>
    </source>
</evidence>
<evidence type="ECO:0000313" key="4">
    <source>
        <dbReference type="Proteomes" id="UP000034037"/>
    </source>
</evidence>
<dbReference type="RefSeq" id="WP_003862977.1">
    <property type="nucleotide sequence ID" value="NZ_CP011309.1"/>
</dbReference>
<reference evidence="3 4" key="1">
    <citation type="submission" date="2015-04" db="EMBL/GenBank/DDBJ databases">
        <title>Complete Genome Sequence of Brevibacterium flavum ATCC 15168.</title>
        <authorList>
            <person name="Ahn J."/>
            <person name="Park G."/>
            <person name="Jeon W."/>
            <person name="Jang Y."/>
            <person name="Jang M."/>
            <person name="Lee H."/>
            <person name="Lee H."/>
        </authorList>
    </citation>
    <scope>NUCLEOTIDE SEQUENCE [LARGE SCALE GENOMIC DNA]</scope>
    <source>
        <strain evidence="3 4">ATCC 15168</strain>
    </source>
</reference>
<dbReference type="Proteomes" id="UP000034037">
    <property type="component" value="Chromosome"/>
</dbReference>
<dbReference type="InterPro" id="IPR002035">
    <property type="entry name" value="VWF_A"/>
</dbReference>
<organism evidence="3 4">
    <name type="scientific">[Brevibacterium] flavum</name>
    <dbReference type="NCBI Taxonomy" id="92706"/>
    <lineage>
        <taxon>Bacteria</taxon>
        <taxon>Bacillati</taxon>
        <taxon>Actinomycetota</taxon>
        <taxon>Actinomycetes</taxon>
        <taxon>Mycobacteriales</taxon>
        <taxon>Corynebacteriaceae</taxon>
        <taxon>Corynebacterium</taxon>
    </lineage>
</organism>
<dbReference type="SMART" id="SM00327">
    <property type="entry name" value="VWA"/>
    <property type="match status" value="1"/>
</dbReference>
<dbReference type="Pfam" id="PF05762">
    <property type="entry name" value="VWA_CoxE"/>
    <property type="match status" value="1"/>
</dbReference>
<dbReference type="HOGENOM" id="CLU_272484_0_0_11"/>
<dbReference type="InterPro" id="IPR050458">
    <property type="entry name" value="LolB"/>
</dbReference>
<protein>
    <recommendedName>
        <fullName evidence="2">VWFA domain-containing protein</fullName>
    </recommendedName>
</protein>
<evidence type="ECO:0000256" key="1">
    <source>
        <dbReference type="SAM" id="MobiDB-lite"/>
    </source>
</evidence>
<accession>A0A0F6WRF6</accession>
<dbReference type="PATRIC" id="fig|92706.3.peg.2817"/>
<sequence length="1096" mass="116096">MQSVEELLSDLIAGPDADTLLFGVRHHSPACARAVVAAAQEWQPEAIAIELPTDLDELVPIIADPRTEAPVAVAIAGGQGTGFYPFADFSPELAILRWAQAQNIPVHCIDLPAGAEILEDEIPEEGPTIDVEQLVGQESWDTQVEARAVGQTWQQVRRAALGVGLGVRLAEHTPDAKTRAREAHMRACLQDLKGTRTLVVVGSYHCGGLFEGPAIRPPVTPPAAVSLLPYTFAQLDSRSGYGSGIRDPQWQQGVFDATNAEDIAEHTARIVTEVARYMRLKDTPAGTGEVAEAVRMAGDLARLRRLPATGRREAIEALTSVFAQGSVIGRGRAVAQALQAVMIGDRRGTLPPGAPVPALLSQVKQLLAQLRLPAGETDRSAIVRVEPFKGGRQLERHLALNRLQALNIPYVRERSLGQNRGLENRSYSAECNFSTGTAGALGVCIAGATLEQAVQNTIANRIACWAGDADELLYLLDTSVSCALPEQVAACLDLVDLDLSARASFATAVRATETLLGLSGGREPAAVLLPEALLERSTQVAETLSAAAVRELPGIAGSNEFSDAALLSGVNGLVESHQVRATSLLKHIADAGSPLMRGAATAVLATMGSVEGISELVGSWIDQLAGSADAARTLSGFLIASHGTWSESELFDGATSRVEQLSDAGFIQILPRLRAAFDPVPPAERERFLDHLSLRIGTIPPQAAHPDTLAANATADTAAAARLRALGLMDLALSPATRWRLALGAEPGALSAGAGRFAAALDELYGNPGLDPSGESDGRIGAGNEPGTLSAREWTEEITMLFGDDHLQEIIGTAASMGRADVVENLSLDAVRPSVELLTTMLNLRGALPEARLRKIRPLIEKVVAELSALLARDLTPVLRGVPSTVPTRRRGPDIDLNATIRRNLRHVTMIGDTPRVVPVTPYFKSREVRTSPWHIIVVVDVSGSMEASTVYAAMTAAILTGIKTYEVSFLTFDTEVVDLSGHVDDPLQLLLEISVGGGTDIAKALFYAGNLVKVPSRTAIIVVSDFDEYGPVSRLVQRVRNLAESGVHLIGCAALDDTGAAVYNVGIAQAIAAAGMRVASLSPMQLARWVAEVLS</sequence>
<feature type="domain" description="VWFA" evidence="2">
    <location>
        <begin position="933"/>
        <end position="1092"/>
    </location>
</feature>
<dbReference type="PANTHER" id="PTHR30634:SF7">
    <property type="entry name" value="VWA DOMAIN-CONTAINING PROTEIN"/>
    <property type="match status" value="1"/>
</dbReference>
<dbReference type="PANTHER" id="PTHR30634">
    <property type="entry name" value="OUTER MEMBRANE LOLAB LIPOPROTEIN INSERTION APPARATUS"/>
    <property type="match status" value="1"/>
</dbReference>
<dbReference type="EMBL" id="CP011309">
    <property type="protein sequence ID" value="AKF28451.1"/>
    <property type="molecule type" value="Genomic_DNA"/>
</dbReference>
<dbReference type="AlphaFoldDB" id="A0A0F6WRF6"/>
<feature type="region of interest" description="Disordered" evidence="1">
    <location>
        <begin position="768"/>
        <end position="787"/>
    </location>
</feature>
<dbReference type="Gene3D" id="3.40.50.410">
    <property type="entry name" value="von Willebrand factor, type A domain"/>
    <property type="match status" value="1"/>
</dbReference>
<proteinExistence type="predicted"/>
<dbReference type="SUPFAM" id="SSF53300">
    <property type="entry name" value="vWA-like"/>
    <property type="match status" value="1"/>
</dbReference>
<dbReference type="Pfam" id="PF18934">
    <property type="entry name" value="DUF5682"/>
    <property type="match status" value="1"/>
</dbReference>
<dbReference type="InterPro" id="IPR036465">
    <property type="entry name" value="vWFA_dom_sf"/>
</dbReference>